<dbReference type="EMBL" id="JACRTE010000001">
    <property type="protein sequence ID" value="MBC8595394.1"/>
    <property type="molecule type" value="Genomic_DNA"/>
</dbReference>
<dbReference type="RefSeq" id="WP_262431096.1">
    <property type="nucleotide sequence ID" value="NZ_JACRTE010000001.1"/>
</dbReference>
<keyword evidence="1" id="KW-0677">Repeat</keyword>
<keyword evidence="4" id="KW-1185">Reference proteome</keyword>
<protein>
    <submittedName>
        <fullName evidence="3">S-layer homology domain-containing protein</fullName>
    </submittedName>
</protein>
<dbReference type="AlphaFoldDB" id="A0A926IRH0"/>
<comment type="caution">
    <text evidence="3">The sequence shown here is derived from an EMBL/GenBank/DDBJ whole genome shotgun (WGS) entry which is preliminary data.</text>
</comment>
<dbReference type="PROSITE" id="PS51272">
    <property type="entry name" value="SLH"/>
    <property type="match status" value="3"/>
</dbReference>
<dbReference type="PANTHER" id="PTHR43308">
    <property type="entry name" value="OUTER MEMBRANE PROTEIN ALPHA-RELATED"/>
    <property type="match status" value="1"/>
</dbReference>
<sequence length="196" mass="21355">MTVVPGGNITDEKDELMSFADINEAKWAREAIESLVAKNVIKGYEDGDFKPNANITREEFVKIVVGAFGVEVLESESVFDDVSNDSWAKDYITAAKNAKIINGISENIFGLGRNITREDMAVMLVNAYEAKIRAINDGMHAFADDAQIADYAKSAVAKLYGAGVISGYEDGTFLPKNNATRAEAAQMVYKILKIGE</sequence>
<dbReference type="InterPro" id="IPR051465">
    <property type="entry name" value="Cell_Envelope_Struct_Comp"/>
</dbReference>
<accession>A0A926IRH0</accession>
<feature type="domain" description="SLH" evidence="2">
    <location>
        <begin position="15"/>
        <end position="78"/>
    </location>
</feature>
<evidence type="ECO:0000313" key="4">
    <source>
        <dbReference type="Proteomes" id="UP000647416"/>
    </source>
</evidence>
<dbReference type="Proteomes" id="UP000647416">
    <property type="component" value="Unassembled WGS sequence"/>
</dbReference>
<feature type="domain" description="SLH" evidence="2">
    <location>
        <begin position="139"/>
        <end position="196"/>
    </location>
</feature>
<feature type="domain" description="SLH" evidence="2">
    <location>
        <begin position="79"/>
        <end position="138"/>
    </location>
</feature>
<gene>
    <name evidence="3" type="ORF">H8706_00730</name>
</gene>
<dbReference type="InterPro" id="IPR001119">
    <property type="entry name" value="SLH_dom"/>
</dbReference>
<evidence type="ECO:0000256" key="1">
    <source>
        <dbReference type="ARBA" id="ARBA00022737"/>
    </source>
</evidence>
<reference evidence="3" key="1">
    <citation type="submission" date="2020-08" db="EMBL/GenBank/DDBJ databases">
        <title>Genome public.</title>
        <authorList>
            <person name="Liu C."/>
            <person name="Sun Q."/>
        </authorList>
    </citation>
    <scope>NUCLEOTIDE SEQUENCE</scope>
    <source>
        <strain evidence="3">NSJ-50</strain>
    </source>
</reference>
<dbReference type="Pfam" id="PF00395">
    <property type="entry name" value="SLH"/>
    <property type="match status" value="3"/>
</dbReference>
<evidence type="ECO:0000313" key="3">
    <source>
        <dbReference type="EMBL" id="MBC8595394.1"/>
    </source>
</evidence>
<organism evidence="3 4">
    <name type="scientific">Qingrenia yutianensis</name>
    <dbReference type="NCBI Taxonomy" id="2763676"/>
    <lineage>
        <taxon>Bacteria</taxon>
        <taxon>Bacillati</taxon>
        <taxon>Bacillota</taxon>
        <taxon>Clostridia</taxon>
        <taxon>Eubacteriales</taxon>
        <taxon>Oscillospiraceae</taxon>
        <taxon>Qingrenia</taxon>
    </lineage>
</organism>
<name>A0A926IRH0_9FIRM</name>
<proteinExistence type="predicted"/>
<evidence type="ECO:0000259" key="2">
    <source>
        <dbReference type="PROSITE" id="PS51272"/>
    </source>
</evidence>